<comment type="similarity">
    <text evidence="1">Belongs to the protein kinase superfamily. NEK Ser/Thr protein kinase family. NIMA subfamily.</text>
</comment>
<protein>
    <recommendedName>
        <fullName evidence="2">non-specific serine/threonine protein kinase</fullName>
        <ecNumber evidence="2">2.7.11.1</ecNumber>
    </recommendedName>
</protein>
<keyword evidence="6 13" id="KW-0418">Kinase</keyword>
<dbReference type="GO" id="GO:0004674">
    <property type="term" value="F:protein serine/threonine kinase activity"/>
    <property type="evidence" value="ECO:0007669"/>
    <property type="project" value="UniProtKB-KW"/>
</dbReference>
<reference evidence="13" key="2">
    <citation type="journal article" date="2018" name="Biosci. Biotechnol. Biochem.">
        <title>Polysaccharide hydrolase of the hadal zone amphipods Hirondellea gigas.</title>
        <authorList>
            <person name="Kobayashi H."/>
            <person name="Nagahama T."/>
            <person name="Arai W."/>
            <person name="Sasagawa Y."/>
            <person name="Umeda M."/>
            <person name="Hayashi T."/>
            <person name="Nikaido I."/>
            <person name="Watanabe H."/>
            <person name="Oguri K."/>
            <person name="Kitazato H."/>
            <person name="Fujioka K."/>
            <person name="Kido Y."/>
            <person name="Takami H."/>
        </authorList>
    </citation>
    <scope>NUCLEOTIDE SEQUENCE</scope>
    <source>
        <tissue evidence="13">Whole body</tissue>
    </source>
</reference>
<dbReference type="Pfam" id="PF00069">
    <property type="entry name" value="Pkinase"/>
    <property type="match status" value="1"/>
</dbReference>
<dbReference type="InterPro" id="IPR017441">
    <property type="entry name" value="Protein_kinase_ATP_BS"/>
</dbReference>
<dbReference type="AlphaFoldDB" id="A0A2P2I285"/>
<dbReference type="EC" id="2.7.11.1" evidence="2"/>
<dbReference type="FunFam" id="3.30.200.20:FF:000097">
    <property type="entry name" value="Probable serine/threonine-protein kinase nek1"/>
    <property type="match status" value="1"/>
</dbReference>
<dbReference type="Gene3D" id="3.30.200.20">
    <property type="entry name" value="Phosphorylase Kinase, domain 1"/>
    <property type="match status" value="1"/>
</dbReference>
<reference evidence="14" key="1">
    <citation type="submission" date="2017-11" db="EMBL/GenBank/DDBJ databases">
        <title>The sensing device of the deep-sea amphipod.</title>
        <authorList>
            <person name="Kobayashi H."/>
            <person name="Nagahama T."/>
            <person name="Arai W."/>
            <person name="Sasagawa Y."/>
            <person name="Umeda M."/>
            <person name="Hayashi T."/>
            <person name="Nikaido I."/>
            <person name="Watanabe H."/>
            <person name="Oguri K."/>
            <person name="Kitazato H."/>
            <person name="Fujioka K."/>
            <person name="Kido Y."/>
            <person name="Takami H."/>
        </authorList>
    </citation>
    <scope>NUCLEOTIDE SEQUENCE</scope>
    <source>
        <tissue evidence="14">Whole body</tissue>
    </source>
</reference>
<evidence type="ECO:0000313" key="13">
    <source>
        <dbReference type="EMBL" id="LAB68101.1"/>
    </source>
</evidence>
<evidence type="ECO:0000256" key="2">
    <source>
        <dbReference type="ARBA" id="ARBA00012513"/>
    </source>
</evidence>
<keyword evidence="7 10" id="KW-0067">ATP-binding</keyword>
<dbReference type="GO" id="GO:0005524">
    <property type="term" value="F:ATP binding"/>
    <property type="evidence" value="ECO:0007669"/>
    <property type="project" value="UniProtKB-UniRule"/>
</dbReference>
<keyword evidence="5 10" id="KW-0547">Nucleotide-binding</keyword>
<evidence type="ECO:0000256" key="6">
    <source>
        <dbReference type="ARBA" id="ARBA00022777"/>
    </source>
</evidence>
<dbReference type="EMBL" id="IACT01001188">
    <property type="protein sequence ID" value="LAC20548.1"/>
    <property type="molecule type" value="mRNA"/>
</dbReference>
<dbReference type="PROSITE" id="PS00108">
    <property type="entry name" value="PROTEIN_KINASE_ST"/>
    <property type="match status" value="1"/>
</dbReference>
<dbReference type="InterPro" id="IPR051131">
    <property type="entry name" value="NEK_Ser/Thr_kinase_NIMA"/>
</dbReference>
<dbReference type="Gene3D" id="1.10.510.10">
    <property type="entry name" value="Transferase(Phosphotransferase) domain 1"/>
    <property type="match status" value="1"/>
</dbReference>
<name>A0A2P2I285_9CRUS</name>
<evidence type="ECO:0000256" key="9">
    <source>
        <dbReference type="ARBA" id="ARBA00048679"/>
    </source>
</evidence>
<dbReference type="InterPro" id="IPR000719">
    <property type="entry name" value="Prot_kinase_dom"/>
</dbReference>
<dbReference type="PIRSF" id="PIRSF000654">
    <property type="entry name" value="Integrin-linked_kinase"/>
    <property type="match status" value="1"/>
</dbReference>
<proteinExistence type="evidence at transcript level"/>
<organism evidence="13">
    <name type="scientific">Hirondellea gigas</name>
    <dbReference type="NCBI Taxonomy" id="1518452"/>
    <lineage>
        <taxon>Eukaryota</taxon>
        <taxon>Metazoa</taxon>
        <taxon>Ecdysozoa</taxon>
        <taxon>Arthropoda</taxon>
        <taxon>Crustacea</taxon>
        <taxon>Multicrustacea</taxon>
        <taxon>Malacostraca</taxon>
        <taxon>Eumalacostraca</taxon>
        <taxon>Peracarida</taxon>
        <taxon>Amphipoda</taxon>
        <taxon>Amphilochidea</taxon>
        <taxon>Lysianassida</taxon>
        <taxon>Lysianassidira</taxon>
        <taxon>Lysianassoidea</taxon>
        <taxon>Lysianassidae</taxon>
        <taxon>Hirondellea</taxon>
    </lineage>
</organism>
<dbReference type="SMART" id="SM00220">
    <property type="entry name" value="S_TKc"/>
    <property type="match status" value="1"/>
</dbReference>
<dbReference type="FunFam" id="1.10.510.10:FF:000262">
    <property type="entry name" value="Serine/threonine-protein kinase Nek8"/>
    <property type="match status" value="1"/>
</dbReference>
<dbReference type="PANTHER" id="PTHR44899">
    <property type="entry name" value="CAMK FAMILY PROTEIN KINASE"/>
    <property type="match status" value="1"/>
</dbReference>
<evidence type="ECO:0000256" key="8">
    <source>
        <dbReference type="ARBA" id="ARBA00047899"/>
    </source>
</evidence>
<evidence type="ECO:0000256" key="7">
    <source>
        <dbReference type="ARBA" id="ARBA00022840"/>
    </source>
</evidence>
<dbReference type="CDD" id="cd08215">
    <property type="entry name" value="STKc_Nek"/>
    <property type="match status" value="1"/>
</dbReference>
<dbReference type="InterPro" id="IPR001245">
    <property type="entry name" value="Ser-Thr/Tyr_kinase_cat_dom"/>
</dbReference>
<feature type="domain" description="Protein kinase" evidence="12">
    <location>
        <begin position="4"/>
        <end position="259"/>
    </location>
</feature>
<evidence type="ECO:0000259" key="12">
    <source>
        <dbReference type="PROSITE" id="PS50011"/>
    </source>
</evidence>
<dbReference type="PRINTS" id="PR00109">
    <property type="entry name" value="TYRKINASE"/>
</dbReference>
<keyword evidence="4" id="KW-0808">Transferase</keyword>
<comment type="catalytic activity">
    <reaction evidence="8">
        <text>L-threonyl-[protein] + ATP = O-phospho-L-threonyl-[protein] + ADP + H(+)</text>
        <dbReference type="Rhea" id="RHEA:46608"/>
        <dbReference type="Rhea" id="RHEA-COMP:11060"/>
        <dbReference type="Rhea" id="RHEA-COMP:11605"/>
        <dbReference type="ChEBI" id="CHEBI:15378"/>
        <dbReference type="ChEBI" id="CHEBI:30013"/>
        <dbReference type="ChEBI" id="CHEBI:30616"/>
        <dbReference type="ChEBI" id="CHEBI:61977"/>
        <dbReference type="ChEBI" id="CHEBI:456216"/>
        <dbReference type="EC" id="2.7.11.1"/>
    </reaction>
</comment>
<evidence type="ECO:0000256" key="10">
    <source>
        <dbReference type="PROSITE-ProRule" id="PRU10141"/>
    </source>
</evidence>
<evidence type="ECO:0000256" key="5">
    <source>
        <dbReference type="ARBA" id="ARBA00022741"/>
    </source>
</evidence>
<dbReference type="PROSITE" id="PS50011">
    <property type="entry name" value="PROTEIN_KINASE_DOM"/>
    <property type="match status" value="1"/>
</dbReference>
<dbReference type="PROSITE" id="PS00107">
    <property type="entry name" value="PROTEIN_KINASE_ATP"/>
    <property type="match status" value="1"/>
</dbReference>
<dbReference type="InterPro" id="IPR008271">
    <property type="entry name" value="Ser/Thr_kinase_AS"/>
</dbReference>
<dbReference type="PANTHER" id="PTHR44899:SF3">
    <property type="entry name" value="SERINE_THREONINE-PROTEIN KINASE NEK1"/>
    <property type="match status" value="1"/>
</dbReference>
<dbReference type="SUPFAM" id="SSF56112">
    <property type="entry name" value="Protein kinase-like (PK-like)"/>
    <property type="match status" value="1"/>
</dbReference>
<evidence type="ECO:0000256" key="11">
    <source>
        <dbReference type="RuleBase" id="RU000304"/>
    </source>
</evidence>
<keyword evidence="3 11" id="KW-0723">Serine/threonine-protein kinase</keyword>
<comment type="catalytic activity">
    <reaction evidence="9">
        <text>L-seryl-[protein] + ATP = O-phospho-L-seryl-[protein] + ADP + H(+)</text>
        <dbReference type="Rhea" id="RHEA:17989"/>
        <dbReference type="Rhea" id="RHEA-COMP:9863"/>
        <dbReference type="Rhea" id="RHEA-COMP:11604"/>
        <dbReference type="ChEBI" id="CHEBI:15378"/>
        <dbReference type="ChEBI" id="CHEBI:29999"/>
        <dbReference type="ChEBI" id="CHEBI:30616"/>
        <dbReference type="ChEBI" id="CHEBI:83421"/>
        <dbReference type="ChEBI" id="CHEBI:456216"/>
        <dbReference type="EC" id="2.7.11.1"/>
    </reaction>
</comment>
<accession>A0A2P2I285</accession>
<evidence type="ECO:0000256" key="4">
    <source>
        <dbReference type="ARBA" id="ARBA00022679"/>
    </source>
</evidence>
<dbReference type="GO" id="GO:0006950">
    <property type="term" value="P:response to stress"/>
    <property type="evidence" value="ECO:0007669"/>
    <property type="project" value="UniProtKB-ARBA"/>
</dbReference>
<dbReference type="InterPro" id="IPR011009">
    <property type="entry name" value="Kinase-like_dom_sf"/>
</dbReference>
<dbReference type="EMBL" id="IACF01002447">
    <property type="protein sequence ID" value="LAB68101.1"/>
    <property type="molecule type" value="mRNA"/>
</dbReference>
<evidence type="ECO:0000313" key="14">
    <source>
        <dbReference type="EMBL" id="LAC20548.1"/>
    </source>
</evidence>
<feature type="binding site" evidence="10">
    <location>
        <position position="33"/>
    </location>
    <ligand>
        <name>ATP</name>
        <dbReference type="ChEBI" id="CHEBI:30616"/>
    </ligand>
</feature>
<evidence type="ECO:0000256" key="3">
    <source>
        <dbReference type="ARBA" id="ARBA00022527"/>
    </source>
</evidence>
<sequence length="271" mass="30413">MDNYERVKAVGRGSYGVVHLYRCKSDGQQVVIKQITLDAITPQEAKMSHTEVKVLLMLQHPFIIQYHNSFQHDNAMMIVMEYAAGGNLHAYLQSRLPNNLLQEQDALELLSQLVVGLQHIHSCNILHRDLKTHNILLDRTQRKLKIGDFGISKILASKSKAHTVVGTPCYLSPELCQGKPYNQKSDIWALGCVLYELLSLNRAFHAETLPALILKITRGSFAPISGQYSAGMHALLQRLLHLDPAHRPSTNQIMADPVTLSSVIRLHVNMD</sequence>
<evidence type="ECO:0000256" key="1">
    <source>
        <dbReference type="ARBA" id="ARBA00010886"/>
    </source>
</evidence>